<name>A0A0C2DCN2_9BACT</name>
<evidence type="ECO:0000313" key="2">
    <source>
        <dbReference type="EMBL" id="KIG19180.1"/>
    </source>
</evidence>
<gene>
    <name evidence="2" type="ORF">DB30_04645</name>
</gene>
<organism evidence="2 3">
    <name type="scientific">Enhygromyxa salina</name>
    <dbReference type="NCBI Taxonomy" id="215803"/>
    <lineage>
        <taxon>Bacteria</taxon>
        <taxon>Pseudomonadati</taxon>
        <taxon>Myxococcota</taxon>
        <taxon>Polyangia</taxon>
        <taxon>Nannocystales</taxon>
        <taxon>Nannocystaceae</taxon>
        <taxon>Enhygromyxa</taxon>
    </lineage>
</organism>
<feature type="region of interest" description="Disordered" evidence="1">
    <location>
        <begin position="303"/>
        <end position="323"/>
    </location>
</feature>
<evidence type="ECO:0000313" key="3">
    <source>
        <dbReference type="Proteomes" id="UP000031599"/>
    </source>
</evidence>
<sequence length="323" mass="34771">MRTLIFASCLVPLLLGCKDTPKPPSKIVAQEAKPARKKRAKPKQPPPTGVHVEIRNAKNRECQRTLCIAGPGELYSESNRDLGELCARGRGVVQRCEGERCDNVWAVEMWREGLAGLISSLDRNGDGKLDSGDPPCAINLAGWSTGGVVVSQDLPIALADDPNVDAAHAKIQHLVAITPYSNAFGPESKGEPLEIPDNVGKAFIYRHTKSPPDDCSAAFEEGPWRSPAPACGEQTTCFDYDYSQEPELAYLGRRGARSGAMVGHCNVVALVAKIGLDNLIRGEESFQQLLPPYSDGTQGGRIFEGGPDKPDPIVVLPNPIEPD</sequence>
<dbReference type="RefSeq" id="WP_052546333.1">
    <property type="nucleotide sequence ID" value="NZ_JMCC02000004.1"/>
</dbReference>
<dbReference type="Proteomes" id="UP000031599">
    <property type="component" value="Unassembled WGS sequence"/>
</dbReference>
<dbReference type="PROSITE" id="PS51257">
    <property type="entry name" value="PROKAR_LIPOPROTEIN"/>
    <property type="match status" value="1"/>
</dbReference>
<protein>
    <submittedName>
        <fullName evidence="2">Uncharacterized protein</fullName>
    </submittedName>
</protein>
<reference evidence="2 3" key="1">
    <citation type="submission" date="2014-12" db="EMBL/GenBank/DDBJ databases">
        <title>Genome assembly of Enhygromyxa salina DSM 15201.</title>
        <authorList>
            <person name="Sharma G."/>
            <person name="Subramanian S."/>
        </authorList>
    </citation>
    <scope>NUCLEOTIDE SEQUENCE [LARGE SCALE GENOMIC DNA]</scope>
    <source>
        <strain evidence="2 3">DSM 15201</strain>
    </source>
</reference>
<dbReference type="AlphaFoldDB" id="A0A0C2DCN2"/>
<evidence type="ECO:0000256" key="1">
    <source>
        <dbReference type="SAM" id="MobiDB-lite"/>
    </source>
</evidence>
<proteinExistence type="predicted"/>
<feature type="region of interest" description="Disordered" evidence="1">
    <location>
        <begin position="25"/>
        <end position="51"/>
    </location>
</feature>
<accession>A0A0C2DCN2</accession>
<dbReference type="EMBL" id="JMCC02000004">
    <property type="protein sequence ID" value="KIG19180.1"/>
    <property type="molecule type" value="Genomic_DNA"/>
</dbReference>
<comment type="caution">
    <text evidence="2">The sequence shown here is derived from an EMBL/GenBank/DDBJ whole genome shotgun (WGS) entry which is preliminary data.</text>
</comment>